<organism evidence="1 2">
    <name type="scientific">Amphibiibacter pelophylacis</name>
    <dbReference type="NCBI Taxonomy" id="1799477"/>
    <lineage>
        <taxon>Bacteria</taxon>
        <taxon>Pseudomonadati</taxon>
        <taxon>Pseudomonadota</taxon>
        <taxon>Betaproteobacteria</taxon>
        <taxon>Burkholderiales</taxon>
        <taxon>Sphaerotilaceae</taxon>
        <taxon>Amphibiibacter</taxon>
    </lineage>
</organism>
<evidence type="ECO:0000313" key="2">
    <source>
        <dbReference type="Proteomes" id="UP001364695"/>
    </source>
</evidence>
<name>A0ACC6P4F3_9BURK</name>
<dbReference type="Proteomes" id="UP001364695">
    <property type="component" value="Unassembled WGS sequence"/>
</dbReference>
<accession>A0ACC6P4F3</accession>
<reference evidence="1" key="1">
    <citation type="submission" date="2023-10" db="EMBL/GenBank/DDBJ databases">
        <title>Amphibacter perezi, gen. nov., sp. nov. a novel taxa of the family Comamonadaceae, class Betaproteobacteria isolated from the skin microbiota of Pelophylax perezi from different populations.</title>
        <authorList>
            <person name="Costa S."/>
            <person name="Proenca D.N."/>
            <person name="Lopes I."/>
            <person name="Morais P.V."/>
        </authorList>
    </citation>
    <scope>NUCLEOTIDE SEQUENCE</scope>
    <source>
        <strain evidence="1">SL12-8</strain>
    </source>
</reference>
<proteinExistence type="predicted"/>
<protein>
    <submittedName>
        <fullName evidence="1">Tol-pal system protein YbgF</fullName>
    </submittedName>
</protein>
<comment type="caution">
    <text evidence="1">The sequence shown here is derived from an EMBL/GenBank/DDBJ whole genome shotgun (WGS) entry which is preliminary data.</text>
</comment>
<evidence type="ECO:0000313" key="1">
    <source>
        <dbReference type="EMBL" id="MEJ7139098.1"/>
    </source>
</evidence>
<gene>
    <name evidence="1" type="primary">ybgF</name>
    <name evidence="1" type="ORF">RV045_11760</name>
</gene>
<keyword evidence="2" id="KW-1185">Reference proteome</keyword>
<dbReference type="EMBL" id="JAWDIE010000019">
    <property type="protein sequence ID" value="MEJ7139098.1"/>
    <property type="molecule type" value="Genomic_DNA"/>
</dbReference>
<sequence>MSQTRALLPSPTAAARRARWRSTLVAGALLALGTGSAWAQLFDDSEARKAIIALRGTVVQQGEQIQAESTRLQGLIDQLQRSLLQTSSAQDALRGELAQLRGDNEVLQRTLDETQTRLQALEKQVGDTPQPTGTAALTPPGTPAPVFEPPQDAQAKAAYDQALSKFRSRDFAGAMTDFNALIKTYPQSSLAPQAQFWLGNAHYALGRMKPAISVLNDFVARNPQSASAPDALLTVAEAQIGSGDTAGGKATLDRLIKTYPQSKASTLARDRLGAIR</sequence>